<keyword evidence="5" id="KW-0863">Zinc-finger</keyword>
<evidence type="ECO:0000259" key="7">
    <source>
        <dbReference type="PROSITE" id="PS50158"/>
    </source>
</evidence>
<feature type="region of interest" description="Disordered" evidence="6">
    <location>
        <begin position="736"/>
        <end position="755"/>
    </location>
</feature>
<evidence type="ECO:0000256" key="6">
    <source>
        <dbReference type="SAM" id="MobiDB-lite"/>
    </source>
</evidence>
<dbReference type="InterPro" id="IPR013103">
    <property type="entry name" value="RVT_2"/>
</dbReference>
<evidence type="ECO:0000256" key="5">
    <source>
        <dbReference type="PROSITE-ProRule" id="PRU00047"/>
    </source>
</evidence>
<dbReference type="PROSITE" id="PS50158">
    <property type="entry name" value="ZF_CCHC"/>
    <property type="match status" value="1"/>
</dbReference>
<dbReference type="PANTHER" id="PTHR42648">
    <property type="entry name" value="TRANSPOSASE, PUTATIVE-RELATED"/>
    <property type="match status" value="1"/>
</dbReference>
<dbReference type="PANTHER" id="PTHR42648:SF28">
    <property type="entry name" value="TRANSPOSON-ENCODED PROTEIN WITH RIBONUCLEASE H-LIKE AND RETROVIRUS ZINC FINGER-LIKE DOMAINS"/>
    <property type="match status" value="1"/>
</dbReference>
<dbReference type="Proteomes" id="UP001152523">
    <property type="component" value="Unassembled WGS sequence"/>
</dbReference>
<dbReference type="SUPFAM" id="SSF56672">
    <property type="entry name" value="DNA/RNA polymerases"/>
    <property type="match status" value="1"/>
</dbReference>
<dbReference type="GO" id="GO:0015074">
    <property type="term" value="P:DNA integration"/>
    <property type="evidence" value="ECO:0007669"/>
    <property type="project" value="InterPro"/>
</dbReference>
<dbReference type="InterPro" id="IPR012337">
    <property type="entry name" value="RNaseH-like_sf"/>
</dbReference>
<organism evidence="9 10">
    <name type="scientific">Cuscuta epithymum</name>
    <dbReference type="NCBI Taxonomy" id="186058"/>
    <lineage>
        <taxon>Eukaryota</taxon>
        <taxon>Viridiplantae</taxon>
        <taxon>Streptophyta</taxon>
        <taxon>Embryophyta</taxon>
        <taxon>Tracheophyta</taxon>
        <taxon>Spermatophyta</taxon>
        <taxon>Magnoliopsida</taxon>
        <taxon>eudicotyledons</taxon>
        <taxon>Gunneridae</taxon>
        <taxon>Pentapetalae</taxon>
        <taxon>asterids</taxon>
        <taxon>lamiids</taxon>
        <taxon>Solanales</taxon>
        <taxon>Convolvulaceae</taxon>
        <taxon>Cuscuteae</taxon>
        <taxon>Cuscuta</taxon>
        <taxon>Cuscuta subgen. Cuscuta</taxon>
    </lineage>
</organism>
<dbReference type="InterPro" id="IPR054722">
    <property type="entry name" value="PolX-like_BBD"/>
</dbReference>
<dbReference type="InterPro" id="IPR036875">
    <property type="entry name" value="Znf_CCHC_sf"/>
</dbReference>
<dbReference type="Pfam" id="PF25597">
    <property type="entry name" value="SH3_retrovirus"/>
    <property type="match status" value="1"/>
</dbReference>
<dbReference type="GO" id="GO:0004190">
    <property type="term" value="F:aspartic-type endopeptidase activity"/>
    <property type="evidence" value="ECO:0007669"/>
    <property type="project" value="UniProtKB-KW"/>
</dbReference>
<dbReference type="SUPFAM" id="SSF53098">
    <property type="entry name" value="Ribonuclease H-like"/>
    <property type="match status" value="1"/>
</dbReference>
<feature type="domain" description="Integrase catalytic" evidence="8">
    <location>
        <begin position="468"/>
        <end position="639"/>
    </location>
</feature>
<gene>
    <name evidence="9" type="ORF">CEPIT_LOCUS29838</name>
</gene>
<evidence type="ECO:0000256" key="4">
    <source>
        <dbReference type="ARBA" id="ARBA00022801"/>
    </source>
</evidence>
<dbReference type="Pfam" id="PF13976">
    <property type="entry name" value="gag_pre-integrs"/>
    <property type="match status" value="1"/>
</dbReference>
<dbReference type="Pfam" id="PF00665">
    <property type="entry name" value="rve"/>
    <property type="match status" value="1"/>
</dbReference>
<dbReference type="InterPro" id="IPR001584">
    <property type="entry name" value="Integrase_cat-core"/>
</dbReference>
<proteinExistence type="predicted"/>
<dbReference type="GO" id="GO:0008270">
    <property type="term" value="F:zinc ion binding"/>
    <property type="evidence" value="ECO:0007669"/>
    <property type="project" value="UniProtKB-KW"/>
</dbReference>
<dbReference type="EMBL" id="CAMAPF010000955">
    <property type="protein sequence ID" value="CAH9129416.1"/>
    <property type="molecule type" value="Genomic_DNA"/>
</dbReference>
<dbReference type="InterPro" id="IPR025724">
    <property type="entry name" value="GAG-pre-integrase_dom"/>
</dbReference>
<dbReference type="CDD" id="cd09272">
    <property type="entry name" value="RNase_HI_RT_Ty1"/>
    <property type="match status" value="1"/>
</dbReference>
<name>A0AAV0F1N6_9ASTE</name>
<dbReference type="Pfam" id="PF07727">
    <property type="entry name" value="RVT_2"/>
    <property type="match status" value="1"/>
</dbReference>
<keyword evidence="3" id="KW-0064">Aspartyl protease</keyword>
<sequence length="1327" mass="151496">MEPNISRMICLNGKNYHNWSGKMKDLLYVKSLHLPVFGTKPENKSDEVWGFENQQVCGYIRCWVEENVRNHIAKETNAKTLWTNLENMYVAKTGNNKLFLLKQMMNLRYKEGTSVLDHVNEFQGLVDQMTDVGIKFEEEILGLWLLNSLPDSWETFRTSFTNNAPAGSMSLGYARDGILNEEVRRRTPGTNSSQSEVFVTEDRGRNQNKFQGYRGKSRSKSRSRFKDMECHYCGKKGHIKKHCFKLKKDRKNGNNSDVKNDNNGDRVAAATPGDLVIVHDDVINFSSHDTDWVVDTGASLHVTSKKEFFSSYTPGDFGVLRMGNDGVSKVIGMGDVCLQTSNGTQLILKDVRHAPDIRLNLISVGRLDNDGFCNSFIGGEWKLSKGSLIVARGKKSSNLYLLQAFVSGSINAVDSKVSFDLWHRRLSHISEKGLNCLIRNNVISGLGTTKLNKCDHCMAGKQNRVSFKSNSPHRKSSVLELIHSDVCGPLKVQSFSGASYFVTFIDDYSRKVWVYALKTKDQVLDKFMEFQTLVERQTGKKVKCIRTDNGGEYCGTFDHYCRKLGIRHQKTPPKTPQLNGLAERMNRTLIERVRCLLSEAKLSPSFWGEALYAAVHVINLSPAYALDGDVPENVWSGKKSSYDHLRVFGCKAFVHIPKDERSKLEAKTRQCIFLGYGQDEFGYRLYDPVEKKLVRSRDVVFCEDQTIKDIQKVQMTATQMYDDLVDLGDEGTRNESTIVDDTTQPDTHQDTIDTQTPEDETIDIQHPEVTYMPEESHEAPIPMRRTTRAKIPSVRYNPDTYVLLTDGGEPECFDEVLESEQKDKWFRAMQDEMESLHDNHTFDLVKLPNGKRALKNRWVYRLKQEEHSSNPRYKARLVVKGFNQRKGVDFSEIFSPVVKMSSIRVVLALAAILDLEVEQMDVKTAFLHGNLEEEIYMEQPEGFKVKGKEDHVCRLKKSLYGLKQAPRQWYKKFESVMSKQGYKKTTSDHCVFMQKFSDDDFIVLLLYVDDMLIVGKNASRINMLKQELNKSFAMKDLGPAKQILGVKITRDRKERKLWLSQESYILKVLQRFKMDNAKSVSTPLASHFKLSVQQCPSTEDGKKEMDRVPYASAVGSLMYAMVCTRPDISHAVGVVSRFLSNPGREHWEAVKWILRYLRGSSSLRLCFGNEKYVLEGYTDSDMAGDIDSRKSTSGYLITFAGGAVSWQSRLQRCVALSTTEAEFIAATEACKELLWMKNFMKELGYSQERYVLLCDSQSAIHLGKNLTFHSKSKHIDVRYHWIREVLNDRLLELEKVHTDNNGADMFTKALPRWKFEVCCSLSGMESE</sequence>
<evidence type="ECO:0000256" key="1">
    <source>
        <dbReference type="ARBA" id="ARBA00022670"/>
    </source>
</evidence>
<evidence type="ECO:0000256" key="3">
    <source>
        <dbReference type="ARBA" id="ARBA00022750"/>
    </source>
</evidence>
<evidence type="ECO:0000313" key="9">
    <source>
        <dbReference type="EMBL" id="CAH9129416.1"/>
    </source>
</evidence>
<keyword evidence="1" id="KW-0645">Protease</keyword>
<dbReference type="Gene3D" id="4.10.60.10">
    <property type="entry name" value="Zinc finger, CCHC-type"/>
    <property type="match status" value="1"/>
</dbReference>
<keyword evidence="2" id="KW-0479">Metal-binding</keyword>
<dbReference type="GO" id="GO:0006508">
    <property type="term" value="P:proteolysis"/>
    <property type="evidence" value="ECO:0007669"/>
    <property type="project" value="UniProtKB-KW"/>
</dbReference>
<evidence type="ECO:0000256" key="2">
    <source>
        <dbReference type="ARBA" id="ARBA00022723"/>
    </source>
</evidence>
<dbReference type="Pfam" id="PF22936">
    <property type="entry name" value="Pol_BBD"/>
    <property type="match status" value="1"/>
</dbReference>
<dbReference type="InterPro" id="IPR036397">
    <property type="entry name" value="RNaseH_sf"/>
</dbReference>
<evidence type="ECO:0000259" key="8">
    <source>
        <dbReference type="PROSITE" id="PS50994"/>
    </source>
</evidence>
<protein>
    <submittedName>
        <fullName evidence="9">Uncharacterized protein</fullName>
    </submittedName>
</protein>
<dbReference type="InterPro" id="IPR001878">
    <property type="entry name" value="Znf_CCHC"/>
</dbReference>
<dbReference type="InterPro" id="IPR057670">
    <property type="entry name" value="SH3_retrovirus"/>
</dbReference>
<keyword evidence="4" id="KW-0378">Hydrolase</keyword>
<dbReference type="InterPro" id="IPR043502">
    <property type="entry name" value="DNA/RNA_pol_sf"/>
</dbReference>
<dbReference type="InterPro" id="IPR039537">
    <property type="entry name" value="Retrotran_Ty1/copia-like"/>
</dbReference>
<reference evidence="9" key="1">
    <citation type="submission" date="2022-07" db="EMBL/GenBank/DDBJ databases">
        <authorList>
            <person name="Macas J."/>
            <person name="Novak P."/>
            <person name="Neumann P."/>
        </authorList>
    </citation>
    <scope>NUCLEOTIDE SEQUENCE</scope>
</reference>
<feature type="domain" description="CCHC-type" evidence="7">
    <location>
        <begin position="230"/>
        <end position="243"/>
    </location>
</feature>
<comment type="caution">
    <text evidence="9">The sequence shown here is derived from an EMBL/GenBank/DDBJ whole genome shotgun (WGS) entry which is preliminary data.</text>
</comment>
<dbReference type="Gene3D" id="3.30.420.10">
    <property type="entry name" value="Ribonuclease H-like superfamily/Ribonuclease H"/>
    <property type="match status" value="1"/>
</dbReference>
<dbReference type="PROSITE" id="PS50994">
    <property type="entry name" value="INTEGRASE"/>
    <property type="match status" value="1"/>
</dbReference>
<keyword evidence="5" id="KW-0862">Zinc</keyword>
<evidence type="ECO:0000313" key="10">
    <source>
        <dbReference type="Proteomes" id="UP001152523"/>
    </source>
</evidence>
<dbReference type="GO" id="GO:0003676">
    <property type="term" value="F:nucleic acid binding"/>
    <property type="evidence" value="ECO:0007669"/>
    <property type="project" value="InterPro"/>
</dbReference>
<keyword evidence="10" id="KW-1185">Reference proteome</keyword>
<dbReference type="Pfam" id="PF14223">
    <property type="entry name" value="Retrotran_gag_2"/>
    <property type="match status" value="1"/>
</dbReference>
<accession>A0AAV0F1N6</accession>
<dbReference type="SUPFAM" id="SSF57756">
    <property type="entry name" value="Retrovirus zinc finger-like domains"/>
    <property type="match status" value="1"/>
</dbReference>